<protein>
    <submittedName>
        <fullName evidence="1">Uncharacterized protein</fullName>
    </submittedName>
</protein>
<evidence type="ECO:0000313" key="1">
    <source>
        <dbReference type="EMBL" id="EIE79718.1"/>
    </source>
</evidence>
<sequence length="51" mass="5822">MSKRDRVHSSIVKTLCYKYKVIGGLDHNFFVLRCRIIWTSFGLGFGLGSTL</sequence>
<dbReference type="GeneID" id="93611394"/>
<organism evidence="1 2">
    <name type="scientific">Rhizopus delemar (strain RA 99-880 / ATCC MYA-4621 / FGSC 9543 / NRRL 43880)</name>
    <name type="common">Mucormycosis agent</name>
    <name type="synonym">Rhizopus arrhizus var. delemar</name>
    <dbReference type="NCBI Taxonomy" id="246409"/>
    <lineage>
        <taxon>Eukaryota</taxon>
        <taxon>Fungi</taxon>
        <taxon>Fungi incertae sedis</taxon>
        <taxon>Mucoromycota</taxon>
        <taxon>Mucoromycotina</taxon>
        <taxon>Mucoromycetes</taxon>
        <taxon>Mucorales</taxon>
        <taxon>Mucorineae</taxon>
        <taxon>Rhizopodaceae</taxon>
        <taxon>Rhizopus</taxon>
    </lineage>
</organism>
<dbReference type="InParanoid" id="I1BU38"/>
<reference evidence="1 2" key="1">
    <citation type="journal article" date="2009" name="PLoS Genet.">
        <title>Genomic analysis of the basal lineage fungus Rhizopus oryzae reveals a whole-genome duplication.</title>
        <authorList>
            <person name="Ma L.-J."/>
            <person name="Ibrahim A.S."/>
            <person name="Skory C."/>
            <person name="Grabherr M.G."/>
            <person name="Burger G."/>
            <person name="Butler M."/>
            <person name="Elias M."/>
            <person name="Idnurm A."/>
            <person name="Lang B.F."/>
            <person name="Sone T."/>
            <person name="Abe A."/>
            <person name="Calvo S.E."/>
            <person name="Corrochano L.M."/>
            <person name="Engels R."/>
            <person name="Fu J."/>
            <person name="Hansberg W."/>
            <person name="Kim J.-M."/>
            <person name="Kodira C.D."/>
            <person name="Koehrsen M.J."/>
            <person name="Liu B."/>
            <person name="Miranda-Saavedra D."/>
            <person name="O'Leary S."/>
            <person name="Ortiz-Castellanos L."/>
            <person name="Poulter R."/>
            <person name="Rodriguez-Romero J."/>
            <person name="Ruiz-Herrera J."/>
            <person name="Shen Y.-Q."/>
            <person name="Zeng Q."/>
            <person name="Galagan J."/>
            <person name="Birren B.W."/>
            <person name="Cuomo C.A."/>
            <person name="Wickes B.L."/>
        </authorList>
    </citation>
    <scope>NUCLEOTIDE SEQUENCE [LARGE SCALE GENOMIC DNA]</scope>
    <source>
        <strain evidence="2">RA 99-880 / ATCC MYA-4621 / FGSC 9543 / NRRL 43880</strain>
    </source>
</reference>
<name>I1BU38_RHIO9</name>
<dbReference type="EMBL" id="CH476734">
    <property type="protein sequence ID" value="EIE79718.1"/>
    <property type="molecule type" value="Genomic_DNA"/>
</dbReference>
<proteinExistence type="predicted"/>
<dbReference type="AlphaFoldDB" id="I1BU38"/>
<dbReference type="RefSeq" id="XP_067515114.1">
    <property type="nucleotide sequence ID" value="XM_067659013.1"/>
</dbReference>
<dbReference type="VEuPathDB" id="FungiDB:RO3G_04423"/>
<gene>
    <name evidence="1" type="ORF">RO3G_04423</name>
</gene>
<keyword evidence="2" id="KW-1185">Reference proteome</keyword>
<dbReference type="Proteomes" id="UP000009138">
    <property type="component" value="Unassembled WGS sequence"/>
</dbReference>
<evidence type="ECO:0000313" key="2">
    <source>
        <dbReference type="Proteomes" id="UP000009138"/>
    </source>
</evidence>
<accession>I1BU38</accession>